<evidence type="ECO:0000256" key="3">
    <source>
        <dbReference type="ARBA" id="ARBA00023125"/>
    </source>
</evidence>
<reference evidence="6" key="1">
    <citation type="submission" date="2022-05" db="EMBL/GenBank/DDBJ databases">
        <title>Complete genome sequence of toluene-degrading Gulosibacter sediminis strain ACHW.36C.</title>
        <authorList>
            <person name="Wai A.C."/>
            <person name="Lai G.K."/>
            <person name="Griffin S.D."/>
            <person name="Leung F.C."/>
        </authorList>
    </citation>
    <scope>NUCLEOTIDE SEQUENCE [LARGE SCALE GENOMIC DNA]</scope>
    <source>
        <strain evidence="6">ACHW.36C</strain>
    </source>
</reference>
<protein>
    <submittedName>
        <fullName evidence="6">LysR family transcriptional regulator</fullName>
    </submittedName>
</protein>
<evidence type="ECO:0000256" key="4">
    <source>
        <dbReference type="ARBA" id="ARBA00023163"/>
    </source>
</evidence>
<evidence type="ECO:0000259" key="5">
    <source>
        <dbReference type="PROSITE" id="PS50931"/>
    </source>
</evidence>
<dbReference type="Pfam" id="PF00126">
    <property type="entry name" value="HTH_1"/>
    <property type="match status" value="1"/>
</dbReference>
<gene>
    <name evidence="6" type="ORF">M3M28_01770</name>
</gene>
<evidence type="ECO:0000256" key="2">
    <source>
        <dbReference type="ARBA" id="ARBA00023015"/>
    </source>
</evidence>
<proteinExistence type="inferred from homology"/>
<dbReference type="Gene3D" id="3.40.190.10">
    <property type="entry name" value="Periplasmic binding protein-like II"/>
    <property type="match status" value="2"/>
</dbReference>
<evidence type="ECO:0000256" key="1">
    <source>
        <dbReference type="ARBA" id="ARBA00009437"/>
    </source>
</evidence>
<feature type="domain" description="HTH lysR-type" evidence="5">
    <location>
        <begin position="4"/>
        <end position="62"/>
    </location>
</feature>
<keyword evidence="3" id="KW-0238">DNA-binding</keyword>
<dbReference type="EMBL" id="CP097160">
    <property type="protein sequence ID" value="UQN15225.1"/>
    <property type="molecule type" value="Genomic_DNA"/>
</dbReference>
<dbReference type="Pfam" id="PF03466">
    <property type="entry name" value="LysR_substrate"/>
    <property type="match status" value="1"/>
</dbReference>
<organism evidence="6">
    <name type="scientific">Gulosibacter sediminis</name>
    <dbReference type="NCBI Taxonomy" id="1729695"/>
    <lineage>
        <taxon>Bacteria</taxon>
        <taxon>Bacillati</taxon>
        <taxon>Actinomycetota</taxon>
        <taxon>Actinomycetes</taxon>
        <taxon>Micrococcales</taxon>
        <taxon>Microbacteriaceae</taxon>
        <taxon>Gulosibacter</taxon>
    </lineage>
</organism>
<accession>A0ABY4MXR7</accession>
<dbReference type="InterPro" id="IPR036388">
    <property type="entry name" value="WH-like_DNA-bd_sf"/>
</dbReference>
<dbReference type="PRINTS" id="PR00039">
    <property type="entry name" value="HTHLYSR"/>
</dbReference>
<name>A0ABY4MXR7_9MICO</name>
<dbReference type="InterPro" id="IPR005119">
    <property type="entry name" value="LysR_subst-bd"/>
</dbReference>
<dbReference type="PROSITE" id="PS50931">
    <property type="entry name" value="HTH_LYSR"/>
    <property type="match status" value="1"/>
</dbReference>
<keyword evidence="2" id="KW-0805">Transcription regulation</keyword>
<sequence>MSDFTLRQLEYLVAVAEHGTIAAAAASLHVSESAVATALTQLERSLGTTLLVRRRAHGVQLTSEGTLAVQRARSLLVQTQDFQAEFSSVELRGTVHIATYPTLAPTLAPRLVRKLEDAHPGLRVQVSTMPAARLQQEVEHGQVDLGICYGFDLAGDFERRVLRQLHAHVALPPDHRLADAERVDLRELADEPFIRYDQSPSWEHTQSVLEAAGISVNTRFSTDGYELARSYVAAGLGWSLFVMRSLNEGTRDGGHIVVKPISPPPTPTEVVAVWRRNRPMRRVQPLIDALVALVQEDARTLPELG</sequence>
<comment type="similarity">
    <text evidence="1">Belongs to the LysR transcriptional regulatory family.</text>
</comment>
<dbReference type="PANTHER" id="PTHR30419">
    <property type="entry name" value="HTH-TYPE TRANSCRIPTIONAL REGULATOR YBHD"/>
    <property type="match status" value="1"/>
</dbReference>
<dbReference type="InterPro" id="IPR036390">
    <property type="entry name" value="WH_DNA-bd_sf"/>
</dbReference>
<dbReference type="InterPro" id="IPR000847">
    <property type="entry name" value="LysR_HTH_N"/>
</dbReference>
<keyword evidence="4" id="KW-0804">Transcription</keyword>
<evidence type="ECO:0000313" key="6">
    <source>
        <dbReference type="EMBL" id="UQN15225.1"/>
    </source>
</evidence>
<dbReference type="Gene3D" id="1.10.10.10">
    <property type="entry name" value="Winged helix-like DNA-binding domain superfamily/Winged helix DNA-binding domain"/>
    <property type="match status" value="1"/>
</dbReference>
<dbReference type="SUPFAM" id="SSF46785">
    <property type="entry name" value="Winged helix' DNA-binding domain"/>
    <property type="match status" value="1"/>
</dbReference>
<dbReference type="SUPFAM" id="SSF53850">
    <property type="entry name" value="Periplasmic binding protein-like II"/>
    <property type="match status" value="1"/>
</dbReference>
<dbReference type="InterPro" id="IPR050950">
    <property type="entry name" value="HTH-type_LysR_regulators"/>
</dbReference>